<sequence length="56" mass="6607">MQELLNISQNLTLQKSINEVIEDFISSFNSARTKNRYKTVLKQFFNSLNIKQLDEL</sequence>
<protein>
    <recommendedName>
        <fullName evidence="2">Core-binding (CB) domain-containing protein</fullName>
    </recommendedName>
</protein>
<evidence type="ECO:0000313" key="1">
    <source>
        <dbReference type="EMBL" id="CAA6813462.1"/>
    </source>
</evidence>
<gene>
    <name evidence="1" type="ORF">HELGO_WM22786</name>
</gene>
<proteinExistence type="predicted"/>
<organism evidence="1">
    <name type="scientific">uncultured Campylobacterales bacterium</name>
    <dbReference type="NCBI Taxonomy" id="352960"/>
    <lineage>
        <taxon>Bacteria</taxon>
        <taxon>Pseudomonadati</taxon>
        <taxon>Campylobacterota</taxon>
        <taxon>Epsilonproteobacteria</taxon>
        <taxon>Campylobacterales</taxon>
        <taxon>environmental samples</taxon>
    </lineage>
</organism>
<accession>A0A6S6T2G3</accession>
<name>A0A6S6T2G3_9BACT</name>
<dbReference type="AlphaFoldDB" id="A0A6S6T2G3"/>
<evidence type="ECO:0008006" key="2">
    <source>
        <dbReference type="Google" id="ProtNLM"/>
    </source>
</evidence>
<reference evidence="1" key="1">
    <citation type="submission" date="2020-01" db="EMBL/GenBank/DDBJ databases">
        <authorList>
            <person name="Meier V. D."/>
            <person name="Meier V D."/>
        </authorList>
    </citation>
    <scope>NUCLEOTIDE SEQUENCE</scope>
    <source>
        <strain evidence="1">HLG_WM_MAG_12</strain>
    </source>
</reference>
<dbReference type="EMBL" id="CACVAW010000056">
    <property type="protein sequence ID" value="CAA6813462.1"/>
    <property type="molecule type" value="Genomic_DNA"/>
</dbReference>